<accession>A0A8T2RK06</accession>
<evidence type="ECO:0000313" key="1">
    <source>
        <dbReference type="EMBL" id="KAH7296271.1"/>
    </source>
</evidence>
<name>A0A8T2RK06_CERRI</name>
<dbReference type="OMA" id="LPIWGSP"/>
<protein>
    <submittedName>
        <fullName evidence="1">Uncharacterized protein</fullName>
    </submittedName>
</protein>
<dbReference type="PANTHER" id="PTHR35737">
    <property type="entry name" value="CRYPTIC LOCI REGULATOR"/>
    <property type="match status" value="1"/>
</dbReference>
<dbReference type="Proteomes" id="UP000825935">
    <property type="component" value="Chromosome 26"/>
</dbReference>
<evidence type="ECO:0000313" key="2">
    <source>
        <dbReference type="Proteomes" id="UP000825935"/>
    </source>
</evidence>
<sequence>MKGPVVIRSGEAWEIVNDDGLIYKRRKKEIVDEPEDLPPPIQSHVDVHWRRNRKKAALHQLKSRYLAEIDEWEKLLQKLENPPETKVSAAEAELSASIVSQNSIVDGSEQKFTNMVENLSYQVIQLEKFMEDLKILCCDVEHICKQPEAYGELIKSPRVYVDALNDSVDVANESIKEEDTQ</sequence>
<dbReference type="OrthoDB" id="1930051at2759"/>
<organism evidence="1 2">
    <name type="scientific">Ceratopteris richardii</name>
    <name type="common">Triangle waterfern</name>
    <dbReference type="NCBI Taxonomy" id="49495"/>
    <lineage>
        <taxon>Eukaryota</taxon>
        <taxon>Viridiplantae</taxon>
        <taxon>Streptophyta</taxon>
        <taxon>Embryophyta</taxon>
        <taxon>Tracheophyta</taxon>
        <taxon>Polypodiopsida</taxon>
        <taxon>Polypodiidae</taxon>
        <taxon>Polypodiales</taxon>
        <taxon>Pteridineae</taxon>
        <taxon>Pteridaceae</taxon>
        <taxon>Parkerioideae</taxon>
        <taxon>Ceratopteris</taxon>
    </lineage>
</organism>
<dbReference type="PANTHER" id="PTHR35737:SF1">
    <property type="entry name" value="CRYPTIC LOCI REGULATOR"/>
    <property type="match status" value="1"/>
</dbReference>
<comment type="caution">
    <text evidence="1">The sequence shown here is derived from an EMBL/GenBank/DDBJ whole genome shotgun (WGS) entry which is preliminary data.</text>
</comment>
<gene>
    <name evidence="1" type="ORF">KP509_26G016600</name>
</gene>
<dbReference type="EMBL" id="CM035431">
    <property type="protein sequence ID" value="KAH7296271.1"/>
    <property type="molecule type" value="Genomic_DNA"/>
</dbReference>
<reference evidence="1" key="1">
    <citation type="submission" date="2021-08" db="EMBL/GenBank/DDBJ databases">
        <title>WGS assembly of Ceratopteris richardii.</title>
        <authorList>
            <person name="Marchant D.B."/>
            <person name="Chen G."/>
            <person name="Jenkins J."/>
            <person name="Shu S."/>
            <person name="Leebens-Mack J."/>
            <person name="Grimwood J."/>
            <person name="Schmutz J."/>
            <person name="Soltis P."/>
            <person name="Soltis D."/>
            <person name="Chen Z.-H."/>
        </authorList>
    </citation>
    <scope>NUCLEOTIDE SEQUENCE</scope>
    <source>
        <strain evidence="1">Whitten #5841</strain>
        <tissue evidence="1">Leaf</tissue>
    </source>
</reference>
<proteinExistence type="predicted"/>
<keyword evidence="2" id="KW-1185">Reference proteome</keyword>
<dbReference type="AlphaFoldDB" id="A0A8T2RK06"/>